<evidence type="ECO:0000313" key="6">
    <source>
        <dbReference type="Proteomes" id="UP000664534"/>
    </source>
</evidence>
<accession>A0A8H3F0U8</accession>
<reference evidence="5" key="1">
    <citation type="submission" date="2021-03" db="EMBL/GenBank/DDBJ databases">
        <authorList>
            <person name="Tagirdzhanova G."/>
        </authorList>
    </citation>
    <scope>NUCLEOTIDE SEQUENCE</scope>
</reference>
<dbReference type="PROSITE" id="PS50297">
    <property type="entry name" value="ANK_REP_REGION"/>
    <property type="match status" value="3"/>
</dbReference>
<protein>
    <recommendedName>
        <fullName evidence="7">Ankyrin repeat protein</fullName>
    </recommendedName>
</protein>
<dbReference type="InterPro" id="IPR002110">
    <property type="entry name" value="Ankyrin_rpt"/>
</dbReference>
<feature type="repeat" description="ANK" evidence="2">
    <location>
        <begin position="896"/>
        <end position="928"/>
    </location>
</feature>
<dbReference type="Pfam" id="PF17111">
    <property type="entry name" value="PigL_N"/>
    <property type="match status" value="1"/>
</dbReference>
<feature type="domain" description="Nephrocystin 3-like N-terminal" evidence="4">
    <location>
        <begin position="220"/>
        <end position="371"/>
    </location>
</feature>
<proteinExistence type="predicted"/>
<dbReference type="Pfam" id="PF12796">
    <property type="entry name" value="Ank_2"/>
    <property type="match status" value="2"/>
</dbReference>
<dbReference type="AlphaFoldDB" id="A0A8H3F0U8"/>
<dbReference type="Gene3D" id="3.40.50.300">
    <property type="entry name" value="P-loop containing nucleotide triphosphate hydrolases"/>
    <property type="match status" value="1"/>
</dbReference>
<dbReference type="Proteomes" id="UP000664534">
    <property type="component" value="Unassembled WGS sequence"/>
</dbReference>
<dbReference type="InterPro" id="IPR027417">
    <property type="entry name" value="P-loop_NTPase"/>
</dbReference>
<keyword evidence="1" id="KW-0677">Repeat</keyword>
<dbReference type="PROSITE" id="PS50088">
    <property type="entry name" value="ANK_REPEAT"/>
    <property type="match status" value="4"/>
</dbReference>
<feature type="domain" description="Azaphilone pigments biosynthesis cluster protein L N-terminal" evidence="3">
    <location>
        <begin position="13"/>
        <end position="182"/>
    </location>
</feature>
<dbReference type="InterPro" id="IPR036770">
    <property type="entry name" value="Ankyrin_rpt-contain_sf"/>
</dbReference>
<dbReference type="SUPFAM" id="SSF52540">
    <property type="entry name" value="P-loop containing nucleoside triphosphate hydrolases"/>
    <property type="match status" value="1"/>
</dbReference>
<dbReference type="OrthoDB" id="194358at2759"/>
<evidence type="ECO:0000256" key="2">
    <source>
        <dbReference type="PROSITE-ProRule" id="PRU00023"/>
    </source>
</evidence>
<dbReference type="InterPro" id="IPR031348">
    <property type="entry name" value="PigL_N"/>
</dbReference>
<dbReference type="Pfam" id="PF24883">
    <property type="entry name" value="NPHP3_N"/>
    <property type="match status" value="1"/>
</dbReference>
<feature type="repeat" description="ANK" evidence="2">
    <location>
        <begin position="999"/>
        <end position="1031"/>
    </location>
</feature>
<dbReference type="Pfam" id="PF00023">
    <property type="entry name" value="Ank"/>
    <property type="match status" value="1"/>
</dbReference>
<name>A0A8H3F0U8_9LECA</name>
<dbReference type="PANTHER" id="PTHR10039:SF15">
    <property type="entry name" value="NACHT DOMAIN-CONTAINING PROTEIN"/>
    <property type="match status" value="1"/>
</dbReference>
<comment type="caution">
    <text evidence="5">The sequence shown here is derived from an EMBL/GenBank/DDBJ whole genome shotgun (WGS) entry which is preliminary data.</text>
</comment>
<keyword evidence="6" id="KW-1185">Reference proteome</keyword>
<dbReference type="PANTHER" id="PTHR10039">
    <property type="entry name" value="AMELOGENIN"/>
    <property type="match status" value="1"/>
</dbReference>
<evidence type="ECO:0000313" key="5">
    <source>
        <dbReference type="EMBL" id="CAF9916039.1"/>
    </source>
</evidence>
<dbReference type="Gene3D" id="1.25.40.20">
    <property type="entry name" value="Ankyrin repeat-containing domain"/>
    <property type="match status" value="3"/>
</dbReference>
<gene>
    <name evidence="5" type="ORF">IMSHALPRED_002950</name>
</gene>
<dbReference type="SMART" id="SM00248">
    <property type="entry name" value="ANK"/>
    <property type="match status" value="12"/>
</dbReference>
<feature type="repeat" description="ANK" evidence="2">
    <location>
        <begin position="929"/>
        <end position="961"/>
    </location>
</feature>
<evidence type="ECO:0000256" key="1">
    <source>
        <dbReference type="ARBA" id="ARBA00022737"/>
    </source>
</evidence>
<dbReference type="EMBL" id="CAJPDT010000016">
    <property type="protein sequence ID" value="CAF9916039.1"/>
    <property type="molecule type" value="Genomic_DNA"/>
</dbReference>
<sequence>MRPRTRQISQTLADPLSVSASISGLVTLADIVFRRTYKYVKAIQKSSKEISALSAEIGALYGILNNLHLVSRQLEDETFESTTRIHHIHSCYQTLEQVKSILDRDDTSSLRDQRLETLRRKLRWPFTSSEVKDLIADIERHKTTLGLALNVDCMSGLLQALSRQDGIRNTVEGIRIDLKERHEAETRIAINKERQEILNSFTKIDSRSNRETSRKLRSPGTGLWLTEGQELRQWLETKNARLWLYGIPGAGKTVLASSVIEEAVRTSNPSTAVAFVYCDYKDSATQDLSNILGSLAQQFARQDEESFAKLRDFYETHNPEHQLNFRYDSEALWNLLRAVTLIFDCAMIVVDGLDECGTNAPMVVDSLTALNDEIHERLGNFAKVSIAARSSDLRLYVAAEIDLRTRKKRLRIKDQSLTEYILERLVEGAEGMFRWVTCQMDYLCELPNDAARRIALDSLPPDLNSTYERILSRVNQSNPETQKMVRRALRWITASICPTIEALCEAVSIDFGNTRRNLQAIPDEFEILHWCSSLVRKSADGRELELAHFTVKEFLQQIYSRRDISFSPYRIEPRIDKLIRAKVCLTYLNFEDFDQVGPFSQHEVKRRALEYPFRSYAVFAWKDIACRNPDDPELFSLTQKLFNLSKPNTLISWSQDNVWEPWLEDDAKLKIISSGLAEATALHYAASSCLTKVCSWLIRSGCDVNRNTTFGTPLHCALLSWRAFYGKFEGFELHGSPDDILNDTVDLLLESGADPNLCYDTATRKLSPLYIALNRSKWDIAVRLLDAGAILDSPCLDKLEGHPKSEDIREIVEHITNHNLPQENHNRLLQLALKAKISDMTRLVQKDSDKKDNDIPYPKTQHELVLRTAAEFGQVEMVIRLLEDQKLDVDAADGITGLTALHHAARTDQLGVAQILVDRGADLTRLDSLGRTALHHSVQGRDARCVQFFLHRDADTSLRDLEGLTVWHLAANEGNIQALGFLLSGSTASASAISLKAYDGRTPLLCASANGSKEAMKLLLRAGSSLTETALDGSSPLHYAAESGSLEGITFLIEQGVDPRVVTLDNSSAIHCSIRGDRKNLAEIIHNLLESGADPCEARKDGCTPLHDLVTTLKESQSFKELDCLFAASRILLRKLLEMSRAASDLQLGSELMYLACLRSFPSAHEIVLALLEFGLDSNVRCTDGRTALMAAAVNGNGDILALYYSMGLTRASLNRTRASTHFIGLAPVVTKTSLSYSGRQA</sequence>
<evidence type="ECO:0000259" key="3">
    <source>
        <dbReference type="Pfam" id="PF17111"/>
    </source>
</evidence>
<keyword evidence="2" id="KW-0040">ANK repeat</keyword>
<evidence type="ECO:0008006" key="7">
    <source>
        <dbReference type="Google" id="ProtNLM"/>
    </source>
</evidence>
<evidence type="ECO:0000259" key="4">
    <source>
        <dbReference type="Pfam" id="PF24883"/>
    </source>
</evidence>
<feature type="repeat" description="ANK" evidence="2">
    <location>
        <begin position="1032"/>
        <end position="1064"/>
    </location>
</feature>
<dbReference type="SUPFAM" id="SSF48403">
    <property type="entry name" value="Ankyrin repeat"/>
    <property type="match status" value="2"/>
</dbReference>
<dbReference type="InterPro" id="IPR056884">
    <property type="entry name" value="NPHP3-like_N"/>
</dbReference>
<organism evidence="5 6">
    <name type="scientific">Imshaugia aleurites</name>
    <dbReference type="NCBI Taxonomy" id="172621"/>
    <lineage>
        <taxon>Eukaryota</taxon>
        <taxon>Fungi</taxon>
        <taxon>Dikarya</taxon>
        <taxon>Ascomycota</taxon>
        <taxon>Pezizomycotina</taxon>
        <taxon>Lecanoromycetes</taxon>
        <taxon>OSLEUM clade</taxon>
        <taxon>Lecanoromycetidae</taxon>
        <taxon>Lecanorales</taxon>
        <taxon>Lecanorineae</taxon>
        <taxon>Parmeliaceae</taxon>
        <taxon>Imshaugia</taxon>
    </lineage>
</organism>